<evidence type="ECO:0000313" key="3">
    <source>
        <dbReference type="Ensembl" id="ENSSAUP00010045800.1"/>
    </source>
</evidence>
<dbReference type="PANTHER" id="PTHR15670:SF4">
    <property type="entry name" value="RHO GTPASE-ACTIVATING PROTEIN 11A"/>
    <property type="match status" value="1"/>
</dbReference>
<dbReference type="InterPro" id="IPR008936">
    <property type="entry name" value="Rho_GTPase_activation_prot"/>
</dbReference>
<dbReference type="OMA" id="RQPIRHK"/>
<dbReference type="AlphaFoldDB" id="A0A671XA65"/>
<dbReference type="Proteomes" id="UP000472265">
    <property type="component" value="Chromosome 16"/>
</dbReference>
<dbReference type="GeneID" id="115565782"/>
<keyword evidence="4" id="KW-1185">Reference proteome</keyword>
<dbReference type="FunCoup" id="A0A671XA65">
    <property type="interactions" value="823"/>
</dbReference>
<reference evidence="3" key="2">
    <citation type="submission" date="2025-08" db="UniProtKB">
        <authorList>
            <consortium name="Ensembl"/>
        </authorList>
    </citation>
    <scope>IDENTIFICATION</scope>
</reference>
<feature type="compositionally biased region" description="Basic residues" evidence="1">
    <location>
        <begin position="372"/>
        <end position="385"/>
    </location>
</feature>
<dbReference type="RefSeq" id="XP_030247147.1">
    <property type="nucleotide sequence ID" value="XM_030391287.1"/>
</dbReference>
<dbReference type="GO" id="GO:0007165">
    <property type="term" value="P:signal transduction"/>
    <property type="evidence" value="ECO:0007669"/>
    <property type="project" value="InterPro"/>
</dbReference>
<dbReference type="PROSITE" id="PS50238">
    <property type="entry name" value="RHOGAP"/>
    <property type="match status" value="1"/>
</dbReference>
<sequence length="947" mass="103105">MKVMEKNVMRLVAVQHLRTAYGIKTKNWNKNKTASCKSAASSSIKVFGVSLENLPYYNMECGSVPSFLVDACMKLLAHVDTEGLFRKSGSVIRLKALRAKLDAGEECLSTALPCDVAGLVKQFFRELPEPVLTTELQEAFLKAQQLPTAEDRMSATMLLSCVLPDRNLTALRHFFDFLNNVSKRSAENKMDSSNLSVILAPNLLHFGDATEKMNANTERRLKLQAAIVHCFIENAHSFGVLPPFLQEKIPAMMGCEGGVLSPIHDELEELDLNSGMKKRHRRSFGVFSSATPVIATPSSKRKLPLESGHSFGFSNKKRRSVKKTLGIDLLPNSLFSGTSTPGSAYSASGVLESSQSILSPAGRSRRQSATSVRRKSRRLSNRHAVNRVESGKAGCFSPKAGKKEAPRKSLRLRFSLGKSSKEAGSESIGWRLATQESATSFRFTKETEFSPSVQPRKAESKSSKYISKSEDNLLTPQCDSSVRRTSWNGETPVGAQAFGGGSFTDTPMNMCLKSSYKSEPAIVVSKPPAVASLPKKLCCASSAESLESECSIIEAQNLTGPTLLKIKTLTELGSDPQAAIQQLCSSLGTDQTKPSDSILLPPPGTPTVLQASRFPAQQSLLANDQNITFGQIEIAALSPLHIDSAIFESGVYCSPVVKADKGFPCEAPTSSHSSFTVEESEREVGQVNCSRLIEALDIQSPAVFRVGVTSGLQSTPYKLDLELGDEIGTIDGAVHENNESSQEIGTNIQNQEPLSPRSLETEKRRVAEHIEHFNKLTLHSPRGTKASHIRSPLKFQRTPVRQTVRRMNSLLGESRRPTRNSKLVTCQSSPVVKAVSMESGLSPYPQLQPYQDDAQVGPSHSVQSIKRPPPVPPKKPSTLARKAKVCALGDVTNKVQPKTKVDCSDPAGAQKPLVQQIVEKDTTHYRGSPRNPLNQGRLMSATKPVDL</sequence>
<dbReference type="Gene3D" id="1.10.555.10">
    <property type="entry name" value="Rho GTPase activation protein"/>
    <property type="match status" value="1"/>
</dbReference>
<dbReference type="SMART" id="SM00324">
    <property type="entry name" value="RhoGAP"/>
    <property type="match status" value="1"/>
</dbReference>
<evidence type="ECO:0000256" key="1">
    <source>
        <dbReference type="SAM" id="MobiDB-lite"/>
    </source>
</evidence>
<evidence type="ECO:0000313" key="4">
    <source>
        <dbReference type="Proteomes" id="UP000472265"/>
    </source>
</evidence>
<evidence type="ECO:0000259" key="2">
    <source>
        <dbReference type="PROSITE" id="PS50238"/>
    </source>
</evidence>
<feature type="domain" description="Rho-GAP" evidence="2">
    <location>
        <begin position="49"/>
        <end position="239"/>
    </location>
</feature>
<name>A0A671XA65_SPAAU</name>
<feature type="region of interest" description="Disordered" evidence="1">
    <location>
        <begin position="443"/>
        <end position="467"/>
    </location>
</feature>
<dbReference type="Ensembl" id="ENSSAUT00010048147.1">
    <property type="protein sequence ID" value="ENSSAUP00010045800.1"/>
    <property type="gene ID" value="ENSSAUG00010019104.1"/>
</dbReference>
<proteinExistence type="predicted"/>
<gene>
    <name evidence="3" type="primary">arhgap11a</name>
</gene>
<organism evidence="3 4">
    <name type="scientific">Sparus aurata</name>
    <name type="common">Gilthead sea bream</name>
    <dbReference type="NCBI Taxonomy" id="8175"/>
    <lineage>
        <taxon>Eukaryota</taxon>
        <taxon>Metazoa</taxon>
        <taxon>Chordata</taxon>
        <taxon>Craniata</taxon>
        <taxon>Vertebrata</taxon>
        <taxon>Euteleostomi</taxon>
        <taxon>Actinopterygii</taxon>
        <taxon>Neopterygii</taxon>
        <taxon>Teleostei</taxon>
        <taxon>Neoteleostei</taxon>
        <taxon>Acanthomorphata</taxon>
        <taxon>Eupercaria</taxon>
        <taxon>Spariformes</taxon>
        <taxon>Sparidae</taxon>
        <taxon>Sparus</taxon>
    </lineage>
</organism>
<feature type="region of interest" description="Disordered" evidence="1">
    <location>
        <begin position="356"/>
        <end position="408"/>
    </location>
</feature>
<dbReference type="InterPro" id="IPR042869">
    <property type="entry name" value="ARHGAP11A/B"/>
</dbReference>
<dbReference type="GO" id="GO:0005096">
    <property type="term" value="F:GTPase activator activity"/>
    <property type="evidence" value="ECO:0007669"/>
    <property type="project" value="TreeGrafter"/>
</dbReference>
<dbReference type="CTD" id="9824"/>
<dbReference type="SUPFAM" id="SSF48350">
    <property type="entry name" value="GTPase activation domain, GAP"/>
    <property type="match status" value="1"/>
</dbReference>
<accession>A0A671XA65</accession>
<dbReference type="InParanoid" id="A0A671XA65"/>
<dbReference type="GeneTree" id="ENSGT00940000155312"/>
<feature type="region of interest" description="Disordered" evidence="1">
    <location>
        <begin position="843"/>
        <end position="880"/>
    </location>
</feature>
<dbReference type="PANTHER" id="PTHR15670">
    <property type="entry name" value="RHO GTPASE ACTIVATING PROTEIN 11A"/>
    <property type="match status" value="1"/>
</dbReference>
<dbReference type="InterPro" id="IPR000198">
    <property type="entry name" value="RhoGAP_dom"/>
</dbReference>
<dbReference type="Pfam" id="PF00620">
    <property type="entry name" value="RhoGAP"/>
    <property type="match status" value="1"/>
</dbReference>
<reference evidence="3" key="3">
    <citation type="submission" date="2025-09" db="UniProtKB">
        <authorList>
            <consortium name="Ensembl"/>
        </authorList>
    </citation>
    <scope>IDENTIFICATION</scope>
</reference>
<protein>
    <submittedName>
        <fullName evidence="3">Rho GTPase activating protein 11A</fullName>
    </submittedName>
</protein>
<feature type="region of interest" description="Disordered" evidence="1">
    <location>
        <begin position="897"/>
        <end position="947"/>
    </location>
</feature>
<reference evidence="3" key="1">
    <citation type="submission" date="2021-04" db="EMBL/GenBank/DDBJ databases">
        <authorList>
            <consortium name="Wellcome Sanger Institute Data Sharing"/>
        </authorList>
    </citation>
    <scope>NUCLEOTIDE SEQUENCE [LARGE SCALE GENOMIC DNA]</scope>
</reference>
<feature type="compositionally biased region" description="Basic and acidic residues" evidence="1">
    <location>
        <begin position="456"/>
        <end position="467"/>
    </location>
</feature>